<evidence type="ECO:0000313" key="5">
    <source>
        <dbReference type="Proteomes" id="UP001162483"/>
    </source>
</evidence>
<feature type="compositionally biased region" description="Basic and acidic residues" evidence="2">
    <location>
        <begin position="1"/>
        <end position="13"/>
    </location>
</feature>
<dbReference type="InterPro" id="IPR011009">
    <property type="entry name" value="Kinase-like_dom_sf"/>
</dbReference>
<dbReference type="EMBL" id="CATNWA010001344">
    <property type="protein sequence ID" value="CAI9539900.1"/>
    <property type="molecule type" value="Genomic_DNA"/>
</dbReference>
<dbReference type="InterPro" id="IPR017441">
    <property type="entry name" value="Protein_kinase_ATP_BS"/>
</dbReference>
<dbReference type="PROSITE" id="PS00107">
    <property type="entry name" value="PROTEIN_KINASE_ATP"/>
    <property type="match status" value="1"/>
</dbReference>
<dbReference type="SUPFAM" id="SSF56112">
    <property type="entry name" value="Protein kinase-like (PK-like)"/>
    <property type="match status" value="1"/>
</dbReference>
<feature type="binding site" evidence="1">
    <location>
        <position position="116"/>
    </location>
    <ligand>
        <name>ATP</name>
        <dbReference type="ChEBI" id="CHEBI:30616"/>
    </ligand>
</feature>
<keyword evidence="1" id="KW-0547">Nucleotide-binding</keyword>
<feature type="compositionally biased region" description="Low complexity" evidence="2">
    <location>
        <begin position="35"/>
        <end position="44"/>
    </location>
</feature>
<keyword evidence="5" id="KW-1185">Reference proteome</keyword>
<dbReference type="InterPro" id="IPR000719">
    <property type="entry name" value="Prot_kinase_dom"/>
</dbReference>
<name>A0ABN9AYD0_9NEOB</name>
<evidence type="ECO:0000256" key="2">
    <source>
        <dbReference type="SAM" id="MobiDB-lite"/>
    </source>
</evidence>
<protein>
    <recommendedName>
        <fullName evidence="3">Protein kinase domain-containing protein</fullName>
    </recommendedName>
</protein>
<feature type="region of interest" description="Disordered" evidence="2">
    <location>
        <begin position="1"/>
        <end position="53"/>
    </location>
</feature>
<reference evidence="4" key="1">
    <citation type="submission" date="2023-05" db="EMBL/GenBank/DDBJ databases">
        <authorList>
            <person name="Stuckert A."/>
        </authorList>
    </citation>
    <scope>NUCLEOTIDE SEQUENCE</scope>
</reference>
<organism evidence="4 5">
    <name type="scientific">Staurois parvus</name>
    <dbReference type="NCBI Taxonomy" id="386267"/>
    <lineage>
        <taxon>Eukaryota</taxon>
        <taxon>Metazoa</taxon>
        <taxon>Chordata</taxon>
        <taxon>Craniata</taxon>
        <taxon>Vertebrata</taxon>
        <taxon>Euteleostomi</taxon>
        <taxon>Amphibia</taxon>
        <taxon>Batrachia</taxon>
        <taxon>Anura</taxon>
        <taxon>Neobatrachia</taxon>
        <taxon>Ranoidea</taxon>
        <taxon>Ranidae</taxon>
        <taxon>Staurois</taxon>
    </lineage>
</organism>
<keyword evidence="1" id="KW-0067">ATP-binding</keyword>
<dbReference type="PROSITE" id="PS50011">
    <property type="entry name" value="PROTEIN_KINASE_DOM"/>
    <property type="match status" value="1"/>
</dbReference>
<accession>A0ABN9AYD0</accession>
<dbReference type="PANTHER" id="PTHR24347">
    <property type="entry name" value="SERINE/THREONINE-PROTEIN KINASE"/>
    <property type="match status" value="1"/>
</dbReference>
<gene>
    <name evidence="4" type="ORF">SPARVUS_LOCUS1655295</name>
</gene>
<evidence type="ECO:0000313" key="4">
    <source>
        <dbReference type="EMBL" id="CAI9539900.1"/>
    </source>
</evidence>
<dbReference type="Proteomes" id="UP001162483">
    <property type="component" value="Unassembled WGS sequence"/>
</dbReference>
<dbReference type="Pfam" id="PF00069">
    <property type="entry name" value="Pkinase"/>
    <property type="match status" value="1"/>
</dbReference>
<comment type="caution">
    <text evidence="4">The sequence shown here is derived from an EMBL/GenBank/DDBJ whole genome shotgun (WGS) entry which is preliminary data.</text>
</comment>
<evidence type="ECO:0000256" key="1">
    <source>
        <dbReference type="PROSITE-ProRule" id="PRU10141"/>
    </source>
</evidence>
<evidence type="ECO:0000259" key="3">
    <source>
        <dbReference type="PROSITE" id="PS50011"/>
    </source>
</evidence>
<feature type="domain" description="Protein kinase" evidence="3">
    <location>
        <begin position="87"/>
        <end position="144"/>
    </location>
</feature>
<dbReference type="Gene3D" id="3.30.200.20">
    <property type="entry name" value="Phosphorylase Kinase, domain 1"/>
    <property type="match status" value="1"/>
</dbReference>
<proteinExistence type="predicted"/>
<feature type="non-terminal residue" evidence="4">
    <location>
        <position position="144"/>
    </location>
</feature>
<sequence>MDLKHDKNTDKGVKGAVKPSQTELVKKDCGPVPTPSSSSVTKPPADTEKALEDSSLHVIDDCPPPPAPFNHRIVSIKQAILSSCYTVCQHEVLGGGRFGQVHKCVEISSGLRLAAKIIKVKAPKDRDEVKNEINVMNQLNHVNL</sequence>